<dbReference type="InterPro" id="IPR021796">
    <property type="entry name" value="Tll0287-like_dom"/>
</dbReference>
<gene>
    <name evidence="3" type="ORF">DWU98_16620</name>
</gene>
<comment type="caution">
    <text evidence="3">The sequence shown here is derived from an EMBL/GenBank/DDBJ whole genome shotgun (WGS) entry which is preliminary data.</text>
</comment>
<keyword evidence="1" id="KW-0812">Transmembrane</keyword>
<dbReference type="PROSITE" id="PS50885">
    <property type="entry name" value="HAMP"/>
    <property type="match status" value="1"/>
</dbReference>
<evidence type="ECO:0000256" key="1">
    <source>
        <dbReference type="SAM" id="Phobius"/>
    </source>
</evidence>
<feature type="transmembrane region" description="Helical" evidence="1">
    <location>
        <begin position="25"/>
        <end position="48"/>
    </location>
</feature>
<feature type="transmembrane region" description="Helical" evidence="1">
    <location>
        <begin position="233"/>
        <end position="256"/>
    </location>
</feature>
<dbReference type="GO" id="GO:0016020">
    <property type="term" value="C:membrane"/>
    <property type="evidence" value="ECO:0007669"/>
    <property type="project" value="InterPro"/>
</dbReference>
<dbReference type="Pfam" id="PF11845">
    <property type="entry name" value="Tll0287-like"/>
    <property type="match status" value="1"/>
</dbReference>
<protein>
    <submittedName>
        <fullName evidence="3">DUF3365 domain-containing protein</fullName>
    </submittedName>
</protein>
<evidence type="ECO:0000313" key="4">
    <source>
        <dbReference type="Proteomes" id="UP000254258"/>
    </source>
</evidence>
<dbReference type="OrthoDB" id="9797588at2"/>
<feature type="domain" description="HAMP" evidence="2">
    <location>
        <begin position="254"/>
        <end position="307"/>
    </location>
</feature>
<keyword evidence="4" id="KW-1185">Reference proteome</keyword>
<organism evidence="3 4">
    <name type="scientific">Dyella monticola</name>
    <dbReference type="NCBI Taxonomy" id="1927958"/>
    <lineage>
        <taxon>Bacteria</taxon>
        <taxon>Pseudomonadati</taxon>
        <taxon>Pseudomonadota</taxon>
        <taxon>Gammaproteobacteria</taxon>
        <taxon>Lysobacterales</taxon>
        <taxon>Rhodanobacteraceae</taxon>
        <taxon>Dyella</taxon>
    </lineage>
</organism>
<dbReference type="Gene3D" id="6.10.340.10">
    <property type="match status" value="1"/>
</dbReference>
<evidence type="ECO:0000259" key="2">
    <source>
        <dbReference type="PROSITE" id="PS50885"/>
    </source>
</evidence>
<sequence length="311" mass="33526">MERVPSNTVGAGSVDLRLRRGEPSVLLRINLILLVAFALGMVALSVVVTSTLQQNATREVLAQAGLMMDSAAAIRSYTETEIGPLLEDKMASAFRPQSVPFYAATQNFLTLHKEHPDYAYKEATLNPTNPRDRATDWEADIVQRFRNDSSVKEVSGTRDTPMGRTLYLARPIHVDAGCLSCHSLPSAAPATMLARYGSDNGFGWQPNEVVGAQIVSVPFSSAEASAGRVRRDVLIAIAAVLVSVWLVVNVSLYLLVIRPVRRIARIADQVSLGNTAAEAFPHGGGPEVAALSAAFNRMRKSLDKALQMLGG</sequence>
<proteinExistence type="predicted"/>
<dbReference type="GO" id="GO:0007165">
    <property type="term" value="P:signal transduction"/>
    <property type="evidence" value="ECO:0007669"/>
    <property type="project" value="InterPro"/>
</dbReference>
<dbReference type="AlphaFoldDB" id="A0A370WU66"/>
<dbReference type="InterPro" id="IPR003660">
    <property type="entry name" value="HAMP_dom"/>
</dbReference>
<reference evidence="3 4" key="1">
    <citation type="submission" date="2018-07" db="EMBL/GenBank/DDBJ databases">
        <title>Dyella monticola sp. nov. and Dyella psychrodurans sp. nov. isolated from monsoon evergreen broad-leaved forest soil of Dinghu Mountain, China.</title>
        <authorList>
            <person name="Gao Z."/>
            <person name="Qiu L."/>
        </authorList>
    </citation>
    <scope>NUCLEOTIDE SEQUENCE [LARGE SCALE GENOMIC DNA]</scope>
    <source>
        <strain evidence="3 4">4G-K06</strain>
    </source>
</reference>
<dbReference type="EMBL" id="QRBE01000011">
    <property type="protein sequence ID" value="RDS79688.1"/>
    <property type="molecule type" value="Genomic_DNA"/>
</dbReference>
<keyword evidence="1" id="KW-0472">Membrane</keyword>
<dbReference type="Pfam" id="PF00672">
    <property type="entry name" value="HAMP"/>
    <property type="match status" value="1"/>
</dbReference>
<name>A0A370WU66_9GAMM</name>
<dbReference type="CDD" id="cd06225">
    <property type="entry name" value="HAMP"/>
    <property type="match status" value="1"/>
</dbReference>
<dbReference type="Proteomes" id="UP000254258">
    <property type="component" value="Unassembled WGS sequence"/>
</dbReference>
<keyword evidence="1" id="KW-1133">Transmembrane helix</keyword>
<dbReference type="SMART" id="SM00304">
    <property type="entry name" value="HAMP"/>
    <property type="match status" value="1"/>
</dbReference>
<evidence type="ECO:0000313" key="3">
    <source>
        <dbReference type="EMBL" id="RDS79688.1"/>
    </source>
</evidence>
<dbReference type="SUPFAM" id="SSF158472">
    <property type="entry name" value="HAMP domain-like"/>
    <property type="match status" value="1"/>
</dbReference>
<accession>A0A370WU66</accession>